<dbReference type="PROSITE" id="PS00092">
    <property type="entry name" value="N6_MTASE"/>
    <property type="match status" value="1"/>
</dbReference>
<dbReference type="EMBL" id="AMZN01000065">
    <property type="protein sequence ID" value="ELR69910.1"/>
    <property type="molecule type" value="Genomic_DNA"/>
</dbReference>
<evidence type="ECO:0000259" key="7">
    <source>
        <dbReference type="Pfam" id="PF02384"/>
    </source>
</evidence>
<keyword evidence="9" id="KW-1185">Reference proteome</keyword>
<sequence>MITKDNFKELILKLGFSAEGDKFLKKFKETDAYLKVDFKTEKLIYPEDKGFKVNERQTCSFSQRENFVVFECVHRLFEKGYKPQHIELEPRWKVGHGASGGRADIMVKDNSGKSLLIIECKTEGKEFDDAWKKTLINGGQLLSYVKQAGSTQFVCLYSSDYLNEKVVAHIYLITLKDNEKLLLELAEKSPLSFEKAKGLDVEDIFQAWSETYSQDYATKGIFEEDIPAYEIGKTKYSLKDLSTISSNDIQGKYHQFATILRQHNVSGRENAFDKLVNLFLCKIVDETNNPEELKFYWKGIAYDDQFSLIDRLQKLYQDGMQRFLGEDVVYISADQIDKAFDFFKNDPDATKDTIKKYFKELKFFNNNDFGFIDVHNEKLFYQNTAILLKIVQMLQDIRLKTDNESASEENQFLGDMFEGFLDQGVKQSEGQFFTPMPIVKFILKSLPLETIITKGDEIPKVIDFACGAGHFLNEYAKEIRPIVETEKEAKITDYYENVFGIEKEYRLSKVAKVSAFMYGQDNINIVYADALSSGKAMDDKNIKDNSFSLLVANPPYSVKGFLETLSESERKKYRLIETVGEKSYPNNNSIETFFIERAKQLLKPGGVAGIIVPSSILTKGKAKSTSKSTNIYVATREILLKYFDIVAIAEFGSGTFGKTGTNTVTLFIRRKKEGPAPADHFLNRVNAWFNFDKTKDGLFEDEHLLKQYCTHLELKFVDYQTLLQGEPNKALLETEIFNDYRKEFDKWSEIKNRKKQKTFKDLSKEEQQAEIEKRFTAYLTENEKEKLYYFVLASQNPQKVIIVKSPSKTTEIKEFLGYEWSAAKGNEGIKYLGGVQLDTLEGEDDDEGNVALEEEDKRVLSNIFNLNNINTPLYDPHNNKNDKKINYLINQNFNGEDFEIPEELGSSTIYSDLVDMMNFKLPNFNKSISLSPSSTIKIESKWKLEKLSSVVDIISGGTPSTTVAEYWNGNIPWLSVADFNNDNRFVSNTEKTITQAGFDNSNTNYLVPDEIILSARGTVGAFAQVAKKMTFNQSCYGLRAINGISNSYLYYVLGELLIQFKAKAYGSKFDAITVSTFDEILIPVPPPKIQKEIVDACSAIDKEAENANRVIEKESEKIEKLITEFTNQGHPIKKVSVLAEVNPSKTEVRDLDDNTVVSFIEMASVSEEGFITHKEDRLLIDVKSGSYRYFKEGDIIIAKITPCMENGKCAIATDLSNGIGFGSSEFHVFRVNEDLTTNKFLFAFLNREVIRKEAEKNMTGSSGHRRVPDTFYKNLQIPVPTDLKVQAKLVSNIEKAETKIKASQELIAGIAKRKEAVIKSYLMGETEETELAMAAEPEMKYKKKKVENKSS</sequence>
<dbReference type="Gene3D" id="3.90.220.20">
    <property type="entry name" value="DNA methylase specificity domains"/>
    <property type="match status" value="2"/>
</dbReference>
<keyword evidence="8" id="KW-0808">Transferase</keyword>
<dbReference type="PANTHER" id="PTHR30408:SF12">
    <property type="entry name" value="TYPE I RESTRICTION ENZYME MJAVIII SPECIFICITY SUBUNIT"/>
    <property type="match status" value="1"/>
</dbReference>
<evidence type="ECO:0000259" key="6">
    <source>
        <dbReference type="Pfam" id="PF01420"/>
    </source>
</evidence>
<feature type="domain" description="Type I restriction modification DNA specificity" evidence="6">
    <location>
        <begin position="1150"/>
        <end position="1308"/>
    </location>
</feature>
<dbReference type="Pfam" id="PF02384">
    <property type="entry name" value="N6_Mtase"/>
    <property type="match status" value="1"/>
</dbReference>
<dbReference type="Gene3D" id="3.40.50.150">
    <property type="entry name" value="Vaccinia Virus protein VP39"/>
    <property type="match status" value="1"/>
</dbReference>
<evidence type="ECO:0000256" key="5">
    <source>
        <dbReference type="SAM" id="Coils"/>
    </source>
</evidence>
<dbReference type="Proteomes" id="UP000011135">
    <property type="component" value="Unassembled WGS sequence"/>
</dbReference>
<evidence type="ECO:0000256" key="3">
    <source>
        <dbReference type="ARBA" id="ARBA00022747"/>
    </source>
</evidence>
<evidence type="ECO:0000256" key="4">
    <source>
        <dbReference type="ARBA" id="ARBA00023125"/>
    </source>
</evidence>
<keyword evidence="4" id="KW-0238">DNA-binding</keyword>
<organism evidence="8 9">
    <name type="scientific">Fulvivirga imtechensis AK7</name>
    <dbReference type="NCBI Taxonomy" id="1237149"/>
    <lineage>
        <taxon>Bacteria</taxon>
        <taxon>Pseudomonadati</taxon>
        <taxon>Bacteroidota</taxon>
        <taxon>Cytophagia</taxon>
        <taxon>Cytophagales</taxon>
        <taxon>Fulvivirgaceae</taxon>
        <taxon>Fulvivirga</taxon>
    </lineage>
</organism>
<accession>L8JM72</accession>
<proteinExistence type="inferred from homology"/>
<dbReference type="GO" id="GO:0008170">
    <property type="term" value="F:N-methyltransferase activity"/>
    <property type="evidence" value="ECO:0007669"/>
    <property type="project" value="InterPro"/>
</dbReference>
<feature type="coiled-coil region" evidence="5">
    <location>
        <begin position="1286"/>
        <end position="1313"/>
    </location>
</feature>
<keyword evidence="8" id="KW-0489">Methyltransferase</keyword>
<evidence type="ECO:0000256" key="2">
    <source>
        <dbReference type="ARBA" id="ARBA00010923"/>
    </source>
</evidence>
<evidence type="ECO:0000313" key="8">
    <source>
        <dbReference type="EMBL" id="ELR69910.1"/>
    </source>
</evidence>
<protein>
    <submittedName>
        <fullName evidence="8">Type I restriction-modification system, DNA-methyltransferase subunit M</fullName>
    </submittedName>
</protein>
<dbReference type="CDD" id="cd02440">
    <property type="entry name" value="AdoMet_MTases"/>
    <property type="match status" value="1"/>
</dbReference>
<dbReference type="OrthoDB" id="825893at2"/>
<feature type="domain" description="Type I restriction modification DNA specificity" evidence="6">
    <location>
        <begin position="940"/>
        <end position="1106"/>
    </location>
</feature>
<evidence type="ECO:0000313" key="9">
    <source>
        <dbReference type="Proteomes" id="UP000011135"/>
    </source>
</evidence>
<gene>
    <name evidence="8" type="ORF">C900_04514</name>
</gene>
<dbReference type="GO" id="GO:0032259">
    <property type="term" value="P:methylation"/>
    <property type="evidence" value="ECO:0007669"/>
    <property type="project" value="UniProtKB-KW"/>
</dbReference>
<keyword evidence="3" id="KW-0680">Restriction system</keyword>
<dbReference type="PRINTS" id="PR00507">
    <property type="entry name" value="N12N6MTFRASE"/>
</dbReference>
<dbReference type="PANTHER" id="PTHR30408">
    <property type="entry name" value="TYPE-1 RESTRICTION ENZYME ECOKI SPECIFICITY PROTEIN"/>
    <property type="match status" value="1"/>
</dbReference>
<dbReference type="CDD" id="cd17243">
    <property type="entry name" value="RMtype1_S_AchA6I-TRD2-CR2_like"/>
    <property type="match status" value="1"/>
</dbReference>
<keyword evidence="5" id="KW-0175">Coiled coil</keyword>
<dbReference type="InterPro" id="IPR044946">
    <property type="entry name" value="Restrct_endonuc_typeI_TRD_sf"/>
</dbReference>
<evidence type="ECO:0000256" key="1">
    <source>
        <dbReference type="ARBA" id="ARBA00006594"/>
    </source>
</evidence>
<dbReference type="eggNOG" id="COG0286">
    <property type="taxonomic scope" value="Bacteria"/>
</dbReference>
<dbReference type="InterPro" id="IPR029063">
    <property type="entry name" value="SAM-dependent_MTases_sf"/>
</dbReference>
<feature type="domain" description="DNA methylase adenine-specific" evidence="7">
    <location>
        <begin position="410"/>
        <end position="708"/>
    </location>
</feature>
<dbReference type="PATRIC" id="fig|1237149.3.peg.4029"/>
<comment type="similarity">
    <text evidence="1">Belongs to the N(4)/N(6)-methyltransferase family.</text>
</comment>
<comment type="similarity">
    <text evidence="2">Belongs to the type-I restriction system S methylase family.</text>
</comment>
<dbReference type="InterPro" id="IPR052021">
    <property type="entry name" value="Type-I_RS_S_subunit"/>
</dbReference>
<dbReference type="InterPro" id="IPR003356">
    <property type="entry name" value="DNA_methylase_A-5"/>
</dbReference>
<dbReference type="GO" id="GO:0009307">
    <property type="term" value="P:DNA restriction-modification system"/>
    <property type="evidence" value="ECO:0007669"/>
    <property type="project" value="UniProtKB-KW"/>
</dbReference>
<dbReference type="InterPro" id="IPR002052">
    <property type="entry name" value="DNA_methylase_N6_adenine_CS"/>
</dbReference>
<feature type="coiled-coil region" evidence="5">
    <location>
        <begin position="1097"/>
        <end position="1124"/>
    </location>
</feature>
<dbReference type="SUPFAM" id="SSF116734">
    <property type="entry name" value="DNA methylase specificity domain"/>
    <property type="match status" value="2"/>
</dbReference>
<dbReference type="eggNOG" id="COG0732">
    <property type="taxonomic scope" value="Bacteria"/>
</dbReference>
<dbReference type="InterPro" id="IPR000055">
    <property type="entry name" value="Restrct_endonuc_typeI_TRD"/>
</dbReference>
<comment type="caution">
    <text evidence="8">The sequence shown here is derived from an EMBL/GenBank/DDBJ whole genome shotgun (WGS) entry which is preliminary data.</text>
</comment>
<dbReference type="CDD" id="cd17260">
    <property type="entry name" value="RMtype1_S_EcoEI-TRD1-CR1_like"/>
    <property type="match status" value="1"/>
</dbReference>
<name>L8JM72_9BACT</name>
<dbReference type="RefSeq" id="WP_009581702.1">
    <property type="nucleotide sequence ID" value="NZ_AMZN01000065.1"/>
</dbReference>
<reference evidence="8 9" key="1">
    <citation type="submission" date="2012-12" db="EMBL/GenBank/DDBJ databases">
        <title>Genome assembly of Fulvivirga imtechensis AK7.</title>
        <authorList>
            <person name="Nupur N."/>
            <person name="Khatri I."/>
            <person name="Kumar R."/>
            <person name="Subramanian S."/>
            <person name="Pinnaka A."/>
        </authorList>
    </citation>
    <scope>NUCLEOTIDE SEQUENCE [LARGE SCALE GENOMIC DNA]</scope>
    <source>
        <strain evidence="8 9">AK7</strain>
    </source>
</reference>
<dbReference type="STRING" id="1237149.C900_04514"/>
<dbReference type="Pfam" id="PF01420">
    <property type="entry name" value="Methylase_S"/>
    <property type="match status" value="2"/>
</dbReference>
<dbReference type="SUPFAM" id="SSF53335">
    <property type="entry name" value="S-adenosyl-L-methionine-dependent methyltransferases"/>
    <property type="match status" value="1"/>
</dbReference>
<dbReference type="GO" id="GO:0003677">
    <property type="term" value="F:DNA binding"/>
    <property type="evidence" value="ECO:0007669"/>
    <property type="project" value="UniProtKB-KW"/>
</dbReference>